<dbReference type="SUPFAM" id="SSF143243">
    <property type="entry name" value="Nqo5-like"/>
    <property type="match status" value="1"/>
</dbReference>
<dbReference type="InterPro" id="IPR001268">
    <property type="entry name" value="NADH_UbQ_OxRdtase_30kDa_su"/>
</dbReference>
<dbReference type="InterPro" id="IPR037232">
    <property type="entry name" value="NADH_quin_OxRdtase_su_C/D-like"/>
</dbReference>
<dbReference type="KEGG" id="aaut:ACETAC_10685"/>
<dbReference type="Gene3D" id="3.30.460.80">
    <property type="entry name" value="NADH:ubiquinone oxidoreductase, 30kDa subunit"/>
    <property type="match status" value="1"/>
</dbReference>
<name>A0A975GAP3_9THEO</name>
<reference evidence="2" key="1">
    <citation type="submission" date="2020-08" db="EMBL/GenBank/DDBJ databases">
        <title>Genomic insights into the carbon and energy metabolism of the first obligate autotrophic acetogenic bacterium Aceticella autotrophica gen. nov., sp. nov.</title>
        <authorList>
            <person name="Toshchakov S.V."/>
            <person name="Elcheninov A.G."/>
            <person name="Kublanov I.V."/>
            <person name="Frolov E.N."/>
            <person name="Lebedinsky A.V."/>
        </authorList>
    </citation>
    <scope>NUCLEOTIDE SEQUENCE</scope>
    <source>
        <strain evidence="2">3443-3Ac</strain>
    </source>
</reference>
<evidence type="ECO:0000313" key="3">
    <source>
        <dbReference type="Proteomes" id="UP000671913"/>
    </source>
</evidence>
<dbReference type="Pfam" id="PF00329">
    <property type="entry name" value="Complex1_30kDa"/>
    <property type="match status" value="1"/>
</dbReference>
<dbReference type="AlphaFoldDB" id="A0A975GAP3"/>
<accession>A0A975GAP3</accession>
<proteinExistence type="predicted"/>
<sequence>MYPNIKEGLSRILGKEVDVIENKGSNWAILEDASKIRDVAKWIKSVPGRCMTIAPLMRGEEKELVYSFDFYEGPIFNLKVKLKEDGIDSINDILKSAFFTEMELSETWEVPFKNLPEMRWGRWIVDDDIEKGILYAGLSETMSPETETKMWEKIRKNIKES</sequence>
<dbReference type="RefSeq" id="WP_284679970.1">
    <property type="nucleotide sequence ID" value="NZ_CP060096.1"/>
</dbReference>
<protein>
    <submittedName>
        <fullName evidence="2">NADH-quinone oxidoreductase subunit C</fullName>
    </submittedName>
</protein>
<dbReference type="EMBL" id="CP060096">
    <property type="protein sequence ID" value="QSZ27282.1"/>
    <property type="molecule type" value="Genomic_DNA"/>
</dbReference>
<dbReference type="GO" id="GO:0008137">
    <property type="term" value="F:NADH dehydrogenase (ubiquinone) activity"/>
    <property type="evidence" value="ECO:0007669"/>
    <property type="project" value="InterPro"/>
</dbReference>
<gene>
    <name evidence="2" type="ORF">ACETAC_10685</name>
</gene>
<evidence type="ECO:0000259" key="1">
    <source>
        <dbReference type="Pfam" id="PF00329"/>
    </source>
</evidence>
<organism evidence="2 3">
    <name type="scientific">Aceticella autotrophica</name>
    <dbReference type="NCBI Taxonomy" id="2755338"/>
    <lineage>
        <taxon>Bacteria</taxon>
        <taxon>Bacillati</taxon>
        <taxon>Bacillota</taxon>
        <taxon>Clostridia</taxon>
        <taxon>Thermoanaerobacterales</taxon>
        <taxon>Thermoanaerobacteraceae</taxon>
        <taxon>Aceticella</taxon>
    </lineage>
</organism>
<dbReference type="Proteomes" id="UP000671913">
    <property type="component" value="Chromosome"/>
</dbReference>
<feature type="domain" description="NADH:ubiquinone oxidoreductase 30kDa subunit" evidence="1">
    <location>
        <begin position="33"/>
        <end position="130"/>
    </location>
</feature>
<evidence type="ECO:0000313" key="2">
    <source>
        <dbReference type="EMBL" id="QSZ27282.1"/>
    </source>
</evidence>
<keyword evidence="3" id="KW-1185">Reference proteome</keyword>